<dbReference type="RefSeq" id="WP_231917066.1">
    <property type="nucleotide sequence ID" value="NZ_LT629757.1"/>
</dbReference>
<dbReference type="AlphaFoldDB" id="A0A1H1PP30"/>
<dbReference type="SUPFAM" id="SSF52540">
    <property type="entry name" value="P-loop containing nucleoside triphosphate hydrolases"/>
    <property type="match status" value="1"/>
</dbReference>
<gene>
    <name evidence="1" type="ORF">SAMN04488570_1195</name>
</gene>
<organism evidence="1 2">
    <name type="scientific">Nocardioides scoriae</name>
    <dbReference type="NCBI Taxonomy" id="642780"/>
    <lineage>
        <taxon>Bacteria</taxon>
        <taxon>Bacillati</taxon>
        <taxon>Actinomycetota</taxon>
        <taxon>Actinomycetes</taxon>
        <taxon>Propionibacteriales</taxon>
        <taxon>Nocardioidaceae</taxon>
        <taxon>Nocardioides</taxon>
    </lineage>
</organism>
<dbReference type="Proteomes" id="UP000198859">
    <property type="component" value="Chromosome I"/>
</dbReference>
<dbReference type="STRING" id="642780.SAMN04488570_1195"/>
<dbReference type="InterPro" id="IPR027417">
    <property type="entry name" value="P-loop_NTPase"/>
</dbReference>
<evidence type="ECO:0000313" key="1">
    <source>
        <dbReference type="EMBL" id="SDS12898.1"/>
    </source>
</evidence>
<keyword evidence="2" id="KW-1185">Reference proteome</keyword>
<sequence>MSAPPGREALPAVLDALAAAAPTLGTGRLLCVDGPAGSGKTTLAGRVAAAVPGAVEVHTDDLLQGWSGLAGLAERLEELLRPLASGRPGRYRRWDWLADAWAETVVVDPAPLLVVEGVGSGAARCADLTTLLVWVEAPHDLRMRRGLERDGEAFAPHWERWARDEQDLFDREQTRERAQLRVDGRDGTVQP</sequence>
<reference evidence="2" key="1">
    <citation type="submission" date="2016-10" db="EMBL/GenBank/DDBJ databases">
        <authorList>
            <person name="Varghese N."/>
            <person name="Submissions S."/>
        </authorList>
    </citation>
    <scope>NUCLEOTIDE SEQUENCE [LARGE SCALE GENOMIC DNA]</scope>
    <source>
        <strain evidence="2">DSM 22127</strain>
    </source>
</reference>
<accession>A0A1H1PP30</accession>
<evidence type="ECO:0000313" key="2">
    <source>
        <dbReference type="Proteomes" id="UP000198859"/>
    </source>
</evidence>
<name>A0A1H1PP30_9ACTN</name>
<dbReference type="Gene3D" id="3.40.50.300">
    <property type="entry name" value="P-loop containing nucleotide triphosphate hydrolases"/>
    <property type="match status" value="1"/>
</dbReference>
<proteinExistence type="predicted"/>
<dbReference type="EMBL" id="LT629757">
    <property type="protein sequence ID" value="SDS12898.1"/>
    <property type="molecule type" value="Genomic_DNA"/>
</dbReference>
<protein>
    <submittedName>
        <fullName evidence="1">AAA ATPase domain-containing protein</fullName>
    </submittedName>
</protein>